<protein>
    <recommendedName>
        <fullName evidence="4">Type IV secretion system protein VirB5</fullName>
    </recommendedName>
</protein>
<evidence type="ECO:0000313" key="3">
    <source>
        <dbReference type="Proteomes" id="UP000248198"/>
    </source>
</evidence>
<evidence type="ECO:0008006" key="4">
    <source>
        <dbReference type="Google" id="ProtNLM"/>
    </source>
</evidence>
<evidence type="ECO:0000256" key="1">
    <source>
        <dbReference type="SAM" id="SignalP"/>
    </source>
</evidence>
<feature type="chain" id="PRO_5016324187" description="Type IV secretion system protein VirB5" evidence="1">
    <location>
        <begin position="19"/>
        <end position="283"/>
    </location>
</feature>
<keyword evidence="3" id="KW-1185">Reference proteome</keyword>
<evidence type="ECO:0000313" key="2">
    <source>
        <dbReference type="EMBL" id="PYF68436.1"/>
    </source>
</evidence>
<comment type="caution">
    <text evidence="2">The sequence shown here is derived from an EMBL/GenBank/DDBJ whole genome shotgun (WGS) entry which is preliminary data.</text>
</comment>
<dbReference type="EMBL" id="QKLU01000012">
    <property type="protein sequence ID" value="PYF68436.1"/>
    <property type="molecule type" value="Genomic_DNA"/>
</dbReference>
<organism evidence="2 3">
    <name type="scientific">Pedobacter nutrimenti</name>
    <dbReference type="NCBI Taxonomy" id="1241337"/>
    <lineage>
        <taxon>Bacteria</taxon>
        <taxon>Pseudomonadati</taxon>
        <taxon>Bacteroidota</taxon>
        <taxon>Sphingobacteriia</taxon>
        <taxon>Sphingobacteriales</taxon>
        <taxon>Sphingobacteriaceae</taxon>
        <taxon>Pedobacter</taxon>
    </lineage>
</organism>
<feature type="signal peptide" evidence="1">
    <location>
        <begin position="1"/>
        <end position="18"/>
    </location>
</feature>
<dbReference type="AlphaFoldDB" id="A0A318U976"/>
<gene>
    <name evidence="2" type="ORF">B0O44_11220</name>
</gene>
<sequence length="283" mass="31296">MKNFLLIILLALPGLVRAQFAVVDVSPDKKIFQVKNIANQVQQLAAAAKQNETLINAYQTALKTKQDISDMLRLQDEARRALLTVRNIKDLNWSDMSNVFSRVAGVSLDYSGLIPSSTQGDASRIFTKGSGFGSGATNIFYKASGRTTSKNITSEDLAIRTQSSFNTQLSLDDASSVRKLQVASYYDDMAEDLIKKSVQLSAAINSEGKLSMSSAERLALQKNCNEAIMQSVDLRLKADELRKTALVKTTAQKEQTRRESLQLMRKELANYESKTNSYGYLGK</sequence>
<dbReference type="Proteomes" id="UP000248198">
    <property type="component" value="Unassembled WGS sequence"/>
</dbReference>
<dbReference type="RefSeq" id="WP_110834694.1">
    <property type="nucleotide sequence ID" value="NZ_QKLU01000012.1"/>
</dbReference>
<reference evidence="2 3" key="1">
    <citation type="submission" date="2018-06" db="EMBL/GenBank/DDBJ databases">
        <title>Genomic Encyclopedia of Archaeal and Bacterial Type Strains, Phase II (KMG-II): from individual species to whole genera.</title>
        <authorList>
            <person name="Goeker M."/>
        </authorList>
    </citation>
    <scope>NUCLEOTIDE SEQUENCE [LARGE SCALE GENOMIC DNA]</scope>
    <source>
        <strain evidence="2 3">DSM 27372</strain>
    </source>
</reference>
<keyword evidence="1" id="KW-0732">Signal</keyword>
<accession>A0A318U976</accession>
<proteinExistence type="predicted"/>
<name>A0A318U976_9SPHI</name>